<dbReference type="EMBL" id="RQTK01000114">
    <property type="protein sequence ID" value="RUS87318.1"/>
    <property type="molecule type" value="Genomic_DNA"/>
</dbReference>
<feature type="chain" id="PRO_5018764728" description="Fibrinogen C-terminal domain-containing protein" evidence="5">
    <location>
        <begin position="29"/>
        <end position="537"/>
    </location>
</feature>
<dbReference type="InterPro" id="IPR020837">
    <property type="entry name" value="Fibrinogen_CS"/>
</dbReference>
<feature type="domain" description="Fibrinogen C-terminal" evidence="6">
    <location>
        <begin position="270"/>
        <end position="482"/>
    </location>
</feature>
<dbReference type="GO" id="GO:0005615">
    <property type="term" value="C:extracellular space"/>
    <property type="evidence" value="ECO:0007669"/>
    <property type="project" value="TreeGrafter"/>
</dbReference>
<dbReference type="OrthoDB" id="6345539at2759"/>
<dbReference type="InterPro" id="IPR050373">
    <property type="entry name" value="Fibrinogen_C-term_domain"/>
</dbReference>
<organism evidence="7 8">
    <name type="scientific">Elysia chlorotica</name>
    <name type="common">Eastern emerald elysia</name>
    <name type="synonym">Sea slug</name>
    <dbReference type="NCBI Taxonomy" id="188477"/>
    <lineage>
        <taxon>Eukaryota</taxon>
        <taxon>Metazoa</taxon>
        <taxon>Spiralia</taxon>
        <taxon>Lophotrochozoa</taxon>
        <taxon>Mollusca</taxon>
        <taxon>Gastropoda</taxon>
        <taxon>Heterobranchia</taxon>
        <taxon>Euthyneura</taxon>
        <taxon>Panpulmonata</taxon>
        <taxon>Sacoglossa</taxon>
        <taxon>Placobranchoidea</taxon>
        <taxon>Plakobranchidae</taxon>
        <taxon>Elysia</taxon>
    </lineage>
</organism>
<evidence type="ECO:0000256" key="5">
    <source>
        <dbReference type="SAM" id="SignalP"/>
    </source>
</evidence>
<dbReference type="InterPro" id="IPR036056">
    <property type="entry name" value="Fibrinogen-like_C"/>
</dbReference>
<keyword evidence="4" id="KW-0812">Transmembrane</keyword>
<evidence type="ECO:0000256" key="3">
    <source>
        <dbReference type="SAM" id="MobiDB-lite"/>
    </source>
</evidence>
<keyword evidence="8" id="KW-1185">Reference proteome</keyword>
<sequence>MMEFTTGVTKCSAVLLCANLLLIPAAMSVLTNTQGLELTMGRNLLANGAQGPCGQLTCRAKGNSHTLHSVAVIRVKADGQATELLELDLVNPGTNSSVSSSGVIGFGKLYGNIATINLDLMDPTVCDSSYFICEVTFEKESGERQRAFTTAGPGQVPSLYPGLPASEHPTDQPSDIRPAELQRLKEKVNKIEEKFESLSDMLDKKITLVFDTIRSVDTSSRVSRLEDRLLPFVLSRDSDDSNTDVLQALSGLEARLEEVNETVTNLRKFQPQDEQPQDCTRGMGDDVTKSYPSYAIMKHDMLQREILCETQKNGGGWIVIQRRVNGDVDFYRDWTSYRDGFGSLTGDFWIGNEAIHQLTNSAAFELRVDIRFKDEEQFAEYGLFRIEEEANKYRLHVDQYSGTAGDGLTYSNSHYFSTFEADHDVHGPNCAVDFHGAWWYKSCADANLNGRWGVPASEGAYWVWVANKDPVSYSEMKIRRPPPPPRFLNAHFSFYACLSLLALKILSSFLISLHALKIFKFFFLISLLALKILSSFF</sequence>
<dbReference type="GO" id="GO:1990138">
    <property type="term" value="P:neuron projection extension"/>
    <property type="evidence" value="ECO:0007669"/>
    <property type="project" value="TreeGrafter"/>
</dbReference>
<evidence type="ECO:0000256" key="2">
    <source>
        <dbReference type="SAM" id="Coils"/>
    </source>
</evidence>
<dbReference type="InterPro" id="IPR002181">
    <property type="entry name" value="Fibrinogen_a/b/g_C_dom"/>
</dbReference>
<dbReference type="AlphaFoldDB" id="A0A3S1HW60"/>
<feature type="transmembrane region" description="Helical" evidence="4">
    <location>
        <begin position="492"/>
        <end position="511"/>
    </location>
</feature>
<dbReference type="InterPro" id="IPR014716">
    <property type="entry name" value="Fibrinogen_a/b/g_C_1"/>
</dbReference>
<dbReference type="PANTHER" id="PTHR19143:SF348">
    <property type="entry name" value="TENASCIN-N"/>
    <property type="match status" value="1"/>
</dbReference>
<keyword evidence="1" id="KW-1015">Disulfide bond</keyword>
<dbReference type="PROSITE" id="PS51406">
    <property type="entry name" value="FIBRINOGEN_C_2"/>
    <property type="match status" value="1"/>
</dbReference>
<dbReference type="GO" id="GO:0007160">
    <property type="term" value="P:cell-matrix adhesion"/>
    <property type="evidence" value="ECO:0007669"/>
    <property type="project" value="TreeGrafter"/>
</dbReference>
<dbReference type="Pfam" id="PF00147">
    <property type="entry name" value="Fibrinogen_C"/>
    <property type="match status" value="1"/>
</dbReference>
<reference evidence="7 8" key="1">
    <citation type="submission" date="2019-01" db="EMBL/GenBank/DDBJ databases">
        <title>A draft genome assembly of the solar-powered sea slug Elysia chlorotica.</title>
        <authorList>
            <person name="Cai H."/>
            <person name="Li Q."/>
            <person name="Fang X."/>
            <person name="Li J."/>
            <person name="Curtis N.E."/>
            <person name="Altenburger A."/>
            <person name="Shibata T."/>
            <person name="Feng M."/>
            <person name="Maeda T."/>
            <person name="Schwartz J.A."/>
            <person name="Shigenobu S."/>
            <person name="Lundholm N."/>
            <person name="Nishiyama T."/>
            <person name="Yang H."/>
            <person name="Hasebe M."/>
            <person name="Li S."/>
            <person name="Pierce S.K."/>
            <person name="Wang J."/>
        </authorList>
    </citation>
    <scope>NUCLEOTIDE SEQUENCE [LARGE SCALE GENOMIC DNA]</scope>
    <source>
        <strain evidence="7">EC2010</strain>
        <tissue evidence="7">Whole organism of an adult</tissue>
    </source>
</reference>
<feature type="transmembrane region" description="Helical" evidence="4">
    <location>
        <begin position="518"/>
        <end position="536"/>
    </location>
</feature>
<keyword evidence="2" id="KW-0175">Coiled coil</keyword>
<protein>
    <recommendedName>
        <fullName evidence="6">Fibrinogen C-terminal domain-containing protein</fullName>
    </recommendedName>
</protein>
<feature type="signal peptide" evidence="5">
    <location>
        <begin position="1"/>
        <end position="28"/>
    </location>
</feature>
<dbReference type="PROSITE" id="PS00514">
    <property type="entry name" value="FIBRINOGEN_C_1"/>
    <property type="match status" value="1"/>
</dbReference>
<evidence type="ECO:0000259" key="6">
    <source>
        <dbReference type="PROSITE" id="PS51406"/>
    </source>
</evidence>
<evidence type="ECO:0000313" key="7">
    <source>
        <dbReference type="EMBL" id="RUS87318.1"/>
    </source>
</evidence>
<keyword evidence="4" id="KW-1133">Transmembrane helix</keyword>
<proteinExistence type="predicted"/>
<dbReference type="Gene3D" id="3.90.215.10">
    <property type="entry name" value="Gamma Fibrinogen, chain A, domain 1"/>
    <property type="match status" value="1"/>
</dbReference>
<accession>A0A3S1HW60</accession>
<keyword evidence="5" id="KW-0732">Signal</keyword>
<comment type="caution">
    <text evidence="7">The sequence shown here is derived from an EMBL/GenBank/DDBJ whole genome shotgun (WGS) entry which is preliminary data.</text>
</comment>
<keyword evidence="4" id="KW-0472">Membrane</keyword>
<name>A0A3S1HW60_ELYCH</name>
<dbReference type="PANTHER" id="PTHR19143">
    <property type="entry name" value="FIBRINOGEN/TENASCIN/ANGIOPOEITIN"/>
    <property type="match status" value="1"/>
</dbReference>
<dbReference type="GO" id="GO:0005178">
    <property type="term" value="F:integrin binding"/>
    <property type="evidence" value="ECO:0007669"/>
    <property type="project" value="TreeGrafter"/>
</dbReference>
<feature type="region of interest" description="Disordered" evidence="3">
    <location>
        <begin position="143"/>
        <end position="175"/>
    </location>
</feature>
<dbReference type="CDD" id="cd00087">
    <property type="entry name" value="FReD"/>
    <property type="match status" value="1"/>
</dbReference>
<dbReference type="STRING" id="188477.A0A3S1HW60"/>
<feature type="coiled-coil region" evidence="2">
    <location>
        <begin position="242"/>
        <end position="269"/>
    </location>
</feature>
<dbReference type="Proteomes" id="UP000271974">
    <property type="component" value="Unassembled WGS sequence"/>
</dbReference>
<gene>
    <name evidence="7" type="ORF">EGW08_004930</name>
</gene>
<evidence type="ECO:0000313" key="8">
    <source>
        <dbReference type="Proteomes" id="UP000271974"/>
    </source>
</evidence>
<dbReference type="SUPFAM" id="SSF56496">
    <property type="entry name" value="Fibrinogen C-terminal domain-like"/>
    <property type="match status" value="1"/>
</dbReference>
<evidence type="ECO:0000256" key="1">
    <source>
        <dbReference type="ARBA" id="ARBA00023157"/>
    </source>
</evidence>
<dbReference type="SMART" id="SM00186">
    <property type="entry name" value="FBG"/>
    <property type="match status" value="1"/>
</dbReference>
<evidence type="ECO:0000256" key="4">
    <source>
        <dbReference type="SAM" id="Phobius"/>
    </source>
</evidence>